<accession>A0ABS3FSZ8</accession>
<sequence length="175" mass="19585">MTKNRPKAIVGDSNIQKHSQDKPLSKTDSKGGKEPVGKPRVEQAIKAGQENSDQEASESSDCTIELSKEAQEQLKQVSKALNLPFSTAIYSAINYVYFVNQDHQKNINEIISDTPENNEKRQNLHKHKVNLFGDTNSKLEKMGLKDRPSDCVIAGIRLLYENNCLVKSNQQSSEI</sequence>
<evidence type="ECO:0000313" key="2">
    <source>
        <dbReference type="EMBL" id="MBO0350245.1"/>
    </source>
</evidence>
<proteinExistence type="predicted"/>
<comment type="caution">
    <text evidence="2">The sequence shown here is derived from an EMBL/GenBank/DDBJ whole genome shotgun (WGS) entry which is preliminary data.</text>
</comment>
<name>A0ABS3FSZ8_9CYAN</name>
<keyword evidence="3" id="KW-1185">Reference proteome</keyword>
<evidence type="ECO:0000313" key="3">
    <source>
        <dbReference type="Proteomes" id="UP000664844"/>
    </source>
</evidence>
<protein>
    <submittedName>
        <fullName evidence="2">Uncharacterized protein</fullName>
    </submittedName>
</protein>
<dbReference type="EMBL" id="JAFLQW010000377">
    <property type="protein sequence ID" value="MBO0350245.1"/>
    <property type="molecule type" value="Genomic_DNA"/>
</dbReference>
<dbReference type="Proteomes" id="UP000664844">
    <property type="component" value="Unassembled WGS sequence"/>
</dbReference>
<feature type="region of interest" description="Disordered" evidence="1">
    <location>
        <begin position="1"/>
        <end position="60"/>
    </location>
</feature>
<reference evidence="2 3" key="1">
    <citation type="submission" date="2021-03" db="EMBL/GenBank/DDBJ databases">
        <title>Metabolic Capacity of the Antarctic Cyanobacterium Phormidium pseudopriestleyi that Sustains Oxygenic Photosynthesis in the Presence of Hydrogen Sulfide.</title>
        <authorList>
            <person name="Lumian J.E."/>
            <person name="Jungblut A.D."/>
            <person name="Dillon M.L."/>
            <person name="Hawes I."/>
            <person name="Doran P.T."/>
            <person name="Mackey T.J."/>
            <person name="Dick G.J."/>
            <person name="Grettenberger C.L."/>
            <person name="Sumner D.Y."/>
        </authorList>
    </citation>
    <scope>NUCLEOTIDE SEQUENCE [LARGE SCALE GENOMIC DNA]</scope>
    <source>
        <strain evidence="2 3">FRX01</strain>
    </source>
</reference>
<gene>
    <name evidence="2" type="ORF">J0895_14210</name>
</gene>
<organism evidence="2 3">
    <name type="scientific">Phormidium pseudopriestleyi FRX01</name>
    <dbReference type="NCBI Taxonomy" id="1759528"/>
    <lineage>
        <taxon>Bacteria</taxon>
        <taxon>Bacillati</taxon>
        <taxon>Cyanobacteriota</taxon>
        <taxon>Cyanophyceae</taxon>
        <taxon>Oscillatoriophycideae</taxon>
        <taxon>Oscillatoriales</taxon>
        <taxon>Oscillatoriaceae</taxon>
        <taxon>Phormidium</taxon>
    </lineage>
</organism>
<dbReference type="RefSeq" id="WP_207088732.1">
    <property type="nucleotide sequence ID" value="NZ_JAFLQW010000377.1"/>
</dbReference>
<feature type="compositionally biased region" description="Basic and acidic residues" evidence="1">
    <location>
        <begin position="18"/>
        <end position="43"/>
    </location>
</feature>
<evidence type="ECO:0000256" key="1">
    <source>
        <dbReference type="SAM" id="MobiDB-lite"/>
    </source>
</evidence>